<evidence type="ECO:0000313" key="2">
    <source>
        <dbReference type="Proteomes" id="UP000593892"/>
    </source>
</evidence>
<dbReference type="EMBL" id="CP063849">
    <property type="protein sequence ID" value="QOY86564.1"/>
    <property type="molecule type" value="Genomic_DNA"/>
</dbReference>
<dbReference type="RefSeq" id="WP_194448233.1">
    <property type="nucleotide sequence ID" value="NZ_CP063849.1"/>
</dbReference>
<reference evidence="1 2" key="1">
    <citation type="submission" date="2020-10" db="EMBL/GenBank/DDBJ databases">
        <title>Complete genome sequence of Paludibaculum fermentans P105T, a facultatively anaerobic acidobacterium capable of dissimilatory Fe(III) reduction.</title>
        <authorList>
            <person name="Dedysh S.N."/>
            <person name="Beletsky A.V."/>
            <person name="Kulichevskaya I.S."/>
            <person name="Mardanov A.V."/>
            <person name="Ravin N.V."/>
        </authorList>
    </citation>
    <scope>NUCLEOTIDE SEQUENCE [LARGE SCALE GENOMIC DNA]</scope>
    <source>
        <strain evidence="1 2">P105</strain>
    </source>
</reference>
<gene>
    <name evidence="1" type="ORF">IRI77_27755</name>
</gene>
<dbReference type="AlphaFoldDB" id="A0A7S7NNX0"/>
<dbReference type="KEGG" id="pfer:IRI77_27755"/>
<keyword evidence="2" id="KW-1185">Reference proteome</keyword>
<name>A0A7S7NNX0_PALFE</name>
<evidence type="ECO:0000313" key="1">
    <source>
        <dbReference type="EMBL" id="QOY86564.1"/>
    </source>
</evidence>
<proteinExistence type="predicted"/>
<dbReference type="Proteomes" id="UP000593892">
    <property type="component" value="Chromosome"/>
</dbReference>
<organism evidence="1 2">
    <name type="scientific">Paludibaculum fermentans</name>
    <dbReference type="NCBI Taxonomy" id="1473598"/>
    <lineage>
        <taxon>Bacteria</taxon>
        <taxon>Pseudomonadati</taxon>
        <taxon>Acidobacteriota</taxon>
        <taxon>Terriglobia</taxon>
        <taxon>Bryobacterales</taxon>
        <taxon>Bryobacteraceae</taxon>
        <taxon>Paludibaculum</taxon>
    </lineage>
</organism>
<sequence>MAALPLPKYGLDKLYLFPYYQTRAQYTQATGEEPPPFDEQRPPQYWCDPEALKSTKRSVIYENILAVNEKGVPLQDENGRPYFEPVVMLKLEAGTVNIPMQMAANEPGTEKPAAQIPLRELDPDEELFFDFGGIVLVRNKTLIESNAPVGFTPQDRELLKAVARKLNVPV</sequence>
<accession>A0A7S7NNX0</accession>
<protein>
    <submittedName>
        <fullName evidence="1">Uncharacterized protein</fullName>
    </submittedName>
</protein>